<dbReference type="Proteomes" id="UP000555103">
    <property type="component" value="Unassembled WGS sequence"/>
</dbReference>
<name>A0A840CJA2_9BACT</name>
<gene>
    <name evidence="1" type="ORF">GGR21_001319</name>
</gene>
<dbReference type="EMBL" id="JACIEP010000004">
    <property type="protein sequence ID" value="MBB4035426.1"/>
    <property type="molecule type" value="Genomic_DNA"/>
</dbReference>
<proteinExistence type="predicted"/>
<evidence type="ECO:0000313" key="2">
    <source>
        <dbReference type="Proteomes" id="UP000555103"/>
    </source>
</evidence>
<accession>A0A840CJA2</accession>
<protein>
    <submittedName>
        <fullName evidence="1">Uncharacterized protein</fullName>
    </submittedName>
</protein>
<evidence type="ECO:0000313" key="1">
    <source>
        <dbReference type="EMBL" id="MBB4035426.1"/>
    </source>
</evidence>
<organism evidence="1 2">
    <name type="scientific">Dysgonomonas hofstadii</name>
    <dbReference type="NCBI Taxonomy" id="637886"/>
    <lineage>
        <taxon>Bacteria</taxon>
        <taxon>Pseudomonadati</taxon>
        <taxon>Bacteroidota</taxon>
        <taxon>Bacteroidia</taxon>
        <taxon>Bacteroidales</taxon>
        <taxon>Dysgonomonadaceae</taxon>
        <taxon>Dysgonomonas</taxon>
    </lineage>
</organism>
<sequence length="109" mass="12917">MNRLLSQKYFEVCYVKIFIVREKMLYPDFTVHNTKTNIIFYWEHFGLSEDARYMEKMAEKIKLYKEFGLTNIEEGGCFIGTIFKEESHFTKLVDDFIEKIKAIVPAGVV</sequence>
<reference evidence="1 2" key="1">
    <citation type="submission" date="2020-08" db="EMBL/GenBank/DDBJ databases">
        <title>Genomic Encyclopedia of Type Strains, Phase IV (KMG-IV): sequencing the most valuable type-strain genomes for metagenomic binning, comparative biology and taxonomic classification.</title>
        <authorList>
            <person name="Goeker M."/>
        </authorList>
    </citation>
    <scope>NUCLEOTIDE SEQUENCE [LARGE SCALE GENOMIC DNA]</scope>
    <source>
        <strain evidence="1 2">DSM 104969</strain>
    </source>
</reference>
<keyword evidence="2" id="KW-1185">Reference proteome</keyword>
<comment type="caution">
    <text evidence="1">The sequence shown here is derived from an EMBL/GenBank/DDBJ whole genome shotgun (WGS) entry which is preliminary data.</text>
</comment>
<dbReference type="AlphaFoldDB" id="A0A840CJA2"/>
<dbReference type="RefSeq" id="WP_183306367.1">
    <property type="nucleotide sequence ID" value="NZ_JACIEP010000004.1"/>
</dbReference>